<accession>A0AAW8Q093</accession>
<evidence type="ECO:0000256" key="1">
    <source>
        <dbReference type="SAM" id="MobiDB-lite"/>
    </source>
</evidence>
<reference evidence="2" key="1">
    <citation type="submission" date="2023-06" db="EMBL/GenBank/DDBJ databases">
        <title>Genomic Diversity of Vibrio spp. and Metagenomic Analysis of Pathogens in Florida Gulf Coastal Waters Following Hurricane Ian.</title>
        <authorList>
            <person name="Brumfield K.D."/>
        </authorList>
    </citation>
    <scope>NUCLEOTIDE SEQUENCE</scope>
    <source>
        <strain evidence="2">WBS2B-138</strain>
    </source>
</reference>
<dbReference type="EMBL" id="JAUHGG010000003">
    <property type="protein sequence ID" value="MDS1821480.1"/>
    <property type="molecule type" value="Genomic_DNA"/>
</dbReference>
<organism evidence="2 3">
    <name type="scientific">Vibrio parahaemolyticus</name>
    <dbReference type="NCBI Taxonomy" id="670"/>
    <lineage>
        <taxon>Bacteria</taxon>
        <taxon>Pseudomonadati</taxon>
        <taxon>Pseudomonadota</taxon>
        <taxon>Gammaproteobacteria</taxon>
        <taxon>Vibrionales</taxon>
        <taxon>Vibrionaceae</taxon>
        <taxon>Vibrio</taxon>
    </lineage>
</organism>
<sequence length="602" mass="66824">MSNISASLKSVVAATTLTIVTGCTSLSGDYKTSYDTKSTQAFDQSISDILSHEKDKLNVGELKESDYGWYLSSKFEGKERADRVFSDLKQSKALLMDNPIKGATDSKILLLTVDANQRDVDDAVYQYYGQVVKTDLGYEALSSKQQKSIGPQMTTMGGLANIELPNGDKEVLTVHTSVVGERAFENIEVQLAGMEKLIEKRDYDVDSILSKHTNSDLINSVPEEVRRNNFRQLVFMHELAHSFAGEDLLTNERFRKRLDLQTAGNEYEYSPIELSPEKHTDRVDIMMDTLGKISGHSDFAVTNTLNGEIVADIVALSRMSHVLKDNEWEAVKADLITMRAMTDTDLYKRKLGEDNPELKERIDHETLPVILPVIELLDKNRKSPSPALDEITSDMTRSAIFAYVINSEIQNRNGKSVAEIISDNDDITEIIDELKELEVAGQKILSTNDGLNHVIDRVNRATPDHIADDLPQIEISGGMSLPEIEASLEANNIDADNPDLPDIQLDSGMSLEEMENMVGDPDLPEIDLGSGMTNIQMEQMVKAEITNPNDGIDLSSLNSKGDSPEFVFKGEEQISNLARKMSNQGKEPISNQEIKSQSKLSI</sequence>
<proteinExistence type="predicted"/>
<gene>
    <name evidence="2" type="ORF">QX249_12480</name>
</gene>
<comment type="caution">
    <text evidence="2">The sequence shown here is derived from an EMBL/GenBank/DDBJ whole genome shotgun (WGS) entry which is preliminary data.</text>
</comment>
<feature type="region of interest" description="Disordered" evidence="1">
    <location>
        <begin position="581"/>
        <end position="602"/>
    </location>
</feature>
<dbReference type="RefSeq" id="WP_311020373.1">
    <property type="nucleotide sequence ID" value="NZ_JAUHGG010000003.1"/>
</dbReference>
<dbReference type="Proteomes" id="UP001253193">
    <property type="component" value="Unassembled WGS sequence"/>
</dbReference>
<dbReference type="AlphaFoldDB" id="A0AAW8Q093"/>
<evidence type="ECO:0000313" key="3">
    <source>
        <dbReference type="Proteomes" id="UP001253193"/>
    </source>
</evidence>
<name>A0AAW8Q093_VIBPH</name>
<protein>
    <submittedName>
        <fullName evidence="2">Uncharacterized protein</fullName>
    </submittedName>
</protein>
<evidence type="ECO:0000313" key="2">
    <source>
        <dbReference type="EMBL" id="MDS1821480.1"/>
    </source>
</evidence>